<evidence type="ECO:0000256" key="1">
    <source>
        <dbReference type="SAM" id="MobiDB-lite"/>
    </source>
</evidence>
<dbReference type="Proteomes" id="UP000298030">
    <property type="component" value="Unassembled WGS sequence"/>
</dbReference>
<reference evidence="2 3" key="1">
    <citation type="journal article" date="2019" name="Nat. Ecol. Evol.">
        <title>Megaphylogeny resolves global patterns of mushroom evolution.</title>
        <authorList>
            <person name="Varga T."/>
            <person name="Krizsan K."/>
            <person name="Foldi C."/>
            <person name="Dima B."/>
            <person name="Sanchez-Garcia M."/>
            <person name="Sanchez-Ramirez S."/>
            <person name="Szollosi G.J."/>
            <person name="Szarkandi J.G."/>
            <person name="Papp V."/>
            <person name="Albert L."/>
            <person name="Andreopoulos W."/>
            <person name="Angelini C."/>
            <person name="Antonin V."/>
            <person name="Barry K.W."/>
            <person name="Bougher N.L."/>
            <person name="Buchanan P."/>
            <person name="Buyck B."/>
            <person name="Bense V."/>
            <person name="Catcheside P."/>
            <person name="Chovatia M."/>
            <person name="Cooper J."/>
            <person name="Damon W."/>
            <person name="Desjardin D."/>
            <person name="Finy P."/>
            <person name="Geml J."/>
            <person name="Haridas S."/>
            <person name="Hughes K."/>
            <person name="Justo A."/>
            <person name="Karasinski D."/>
            <person name="Kautmanova I."/>
            <person name="Kiss B."/>
            <person name="Kocsube S."/>
            <person name="Kotiranta H."/>
            <person name="LaButti K.M."/>
            <person name="Lechner B.E."/>
            <person name="Liimatainen K."/>
            <person name="Lipzen A."/>
            <person name="Lukacs Z."/>
            <person name="Mihaltcheva S."/>
            <person name="Morgado L.N."/>
            <person name="Niskanen T."/>
            <person name="Noordeloos M.E."/>
            <person name="Ohm R.A."/>
            <person name="Ortiz-Santana B."/>
            <person name="Ovrebo C."/>
            <person name="Racz N."/>
            <person name="Riley R."/>
            <person name="Savchenko A."/>
            <person name="Shiryaev A."/>
            <person name="Soop K."/>
            <person name="Spirin V."/>
            <person name="Szebenyi C."/>
            <person name="Tomsovsky M."/>
            <person name="Tulloss R.E."/>
            <person name="Uehling J."/>
            <person name="Grigoriev I.V."/>
            <person name="Vagvolgyi C."/>
            <person name="Papp T."/>
            <person name="Martin F.M."/>
            <person name="Miettinen O."/>
            <person name="Hibbett D.S."/>
            <person name="Nagy L.G."/>
        </authorList>
    </citation>
    <scope>NUCLEOTIDE SEQUENCE [LARGE SCALE GENOMIC DNA]</scope>
    <source>
        <strain evidence="2 3">FP101781</strain>
    </source>
</reference>
<dbReference type="AlphaFoldDB" id="A0A4Y7T2C8"/>
<sequence length="440" mass="48841">MRRQSLEEGARSTIHPPGQQSRLPGYDICEAMPLYKRCSSGCQENQNYLGKDGSGITLRGWCASLRCGRGMRTEKDRPVLVRTRRLLVVPLPAIHRHRGTCSGGSKQGRLWLEGARLNAFRKDILGVESLYASQVGGYCDSVRDDEGGIFRRELRMSTSASWSASTFSLRVLCDPCVSGLGWGREERRVRPFLRRELEQSRRIVSLGVIGVPRCGLLAQPWMLSPLVGSLRWIEPFAILTSARVNPLSAWLQRHRLVSGVGLKAQNGGRFRGGRALGGGGYWALQLGFRSSSARVLASWDSMVDLKLERAGEIMTDENDVTGWAIWGLGSGPWPRVKRRLTSFWEERPNGGGRDSGAWHGEEAEIVGIPGSDCLAGQRAHIIRLATSIPSQAVVHAGFRSLPLWFIPYSVIFKGCPRRAFIHKPHSVLQFNPPSHRLSEI</sequence>
<name>A0A4Y7T2C8_COPMI</name>
<dbReference type="EMBL" id="QPFP01000033">
    <property type="protein sequence ID" value="TEB28293.1"/>
    <property type="molecule type" value="Genomic_DNA"/>
</dbReference>
<feature type="region of interest" description="Disordered" evidence="1">
    <location>
        <begin position="1"/>
        <end position="21"/>
    </location>
</feature>
<protein>
    <submittedName>
        <fullName evidence="2">Uncharacterized protein</fullName>
    </submittedName>
</protein>
<gene>
    <name evidence="2" type="ORF">FA13DRAFT_1711866</name>
</gene>
<evidence type="ECO:0000313" key="2">
    <source>
        <dbReference type="EMBL" id="TEB28293.1"/>
    </source>
</evidence>
<proteinExistence type="predicted"/>
<evidence type="ECO:0000313" key="3">
    <source>
        <dbReference type="Proteomes" id="UP000298030"/>
    </source>
</evidence>
<comment type="caution">
    <text evidence="2">The sequence shown here is derived from an EMBL/GenBank/DDBJ whole genome shotgun (WGS) entry which is preliminary data.</text>
</comment>
<feature type="compositionally biased region" description="Basic and acidic residues" evidence="1">
    <location>
        <begin position="1"/>
        <end position="10"/>
    </location>
</feature>
<accession>A0A4Y7T2C8</accession>
<keyword evidence="3" id="KW-1185">Reference proteome</keyword>
<organism evidence="2 3">
    <name type="scientific">Coprinellus micaceus</name>
    <name type="common">Glistening ink-cap mushroom</name>
    <name type="synonym">Coprinus micaceus</name>
    <dbReference type="NCBI Taxonomy" id="71717"/>
    <lineage>
        <taxon>Eukaryota</taxon>
        <taxon>Fungi</taxon>
        <taxon>Dikarya</taxon>
        <taxon>Basidiomycota</taxon>
        <taxon>Agaricomycotina</taxon>
        <taxon>Agaricomycetes</taxon>
        <taxon>Agaricomycetidae</taxon>
        <taxon>Agaricales</taxon>
        <taxon>Agaricineae</taxon>
        <taxon>Psathyrellaceae</taxon>
        <taxon>Coprinellus</taxon>
    </lineage>
</organism>